<accession>A0A0A9GAB0</accession>
<protein>
    <submittedName>
        <fullName evidence="1">Uncharacterized protein</fullName>
    </submittedName>
</protein>
<reference evidence="1" key="1">
    <citation type="submission" date="2014-09" db="EMBL/GenBank/DDBJ databases">
        <authorList>
            <person name="Magalhaes I.L.F."/>
            <person name="Oliveira U."/>
            <person name="Santos F.R."/>
            <person name="Vidigal T.H.D.A."/>
            <person name="Brescovit A.D."/>
            <person name="Santos A.J."/>
        </authorList>
    </citation>
    <scope>NUCLEOTIDE SEQUENCE</scope>
    <source>
        <tissue evidence="1">Shoot tissue taken approximately 20 cm above the soil surface</tissue>
    </source>
</reference>
<dbReference type="EMBL" id="GBRH01178410">
    <property type="protein sequence ID" value="JAE19486.1"/>
    <property type="molecule type" value="Transcribed_RNA"/>
</dbReference>
<organism evidence="1">
    <name type="scientific">Arundo donax</name>
    <name type="common">Giant reed</name>
    <name type="synonym">Donax arundinaceus</name>
    <dbReference type="NCBI Taxonomy" id="35708"/>
    <lineage>
        <taxon>Eukaryota</taxon>
        <taxon>Viridiplantae</taxon>
        <taxon>Streptophyta</taxon>
        <taxon>Embryophyta</taxon>
        <taxon>Tracheophyta</taxon>
        <taxon>Spermatophyta</taxon>
        <taxon>Magnoliopsida</taxon>
        <taxon>Liliopsida</taxon>
        <taxon>Poales</taxon>
        <taxon>Poaceae</taxon>
        <taxon>PACMAD clade</taxon>
        <taxon>Arundinoideae</taxon>
        <taxon>Arundineae</taxon>
        <taxon>Arundo</taxon>
    </lineage>
</organism>
<sequence>MSYSRVRAMPILNRTTAVTITAKVSHVPLPVKPSVHVVSTRSTVAPTFTELARRWLSGMAVVKSALTEYPADASERVLFFTSMNMLWYLTAVRRLVLLAVRVRTSCTPPPPPPDE</sequence>
<reference evidence="1" key="2">
    <citation type="journal article" date="2015" name="Data Brief">
        <title>Shoot transcriptome of the giant reed, Arundo donax.</title>
        <authorList>
            <person name="Barrero R.A."/>
            <person name="Guerrero F.D."/>
            <person name="Moolhuijzen P."/>
            <person name="Goolsby J.A."/>
            <person name="Tidwell J."/>
            <person name="Bellgard S.E."/>
            <person name="Bellgard M.I."/>
        </authorList>
    </citation>
    <scope>NUCLEOTIDE SEQUENCE</scope>
    <source>
        <tissue evidence="1">Shoot tissue taken approximately 20 cm above the soil surface</tissue>
    </source>
</reference>
<dbReference type="AlphaFoldDB" id="A0A0A9GAB0"/>
<proteinExistence type="predicted"/>
<name>A0A0A9GAB0_ARUDO</name>
<evidence type="ECO:0000313" key="1">
    <source>
        <dbReference type="EMBL" id="JAE19486.1"/>
    </source>
</evidence>